<feature type="compositionally biased region" description="Acidic residues" evidence="1">
    <location>
        <begin position="72"/>
        <end position="87"/>
    </location>
</feature>
<evidence type="ECO:0000313" key="3">
    <source>
        <dbReference type="Proteomes" id="UP000501690"/>
    </source>
</evidence>
<name>A0A4D6KW24_VIGUN</name>
<proteinExistence type="predicted"/>
<keyword evidence="3" id="KW-1185">Reference proteome</keyword>
<reference evidence="2 3" key="1">
    <citation type="submission" date="2019-04" db="EMBL/GenBank/DDBJ databases">
        <title>An improved genome assembly and genetic linkage map for asparagus bean, Vigna unguiculata ssp. sesquipedialis.</title>
        <authorList>
            <person name="Xia Q."/>
            <person name="Zhang R."/>
            <person name="Dong Y."/>
        </authorList>
    </citation>
    <scope>NUCLEOTIDE SEQUENCE [LARGE SCALE GENOMIC DNA]</scope>
    <source>
        <tissue evidence="2">Leaf</tissue>
    </source>
</reference>
<feature type="region of interest" description="Disordered" evidence="1">
    <location>
        <begin position="27"/>
        <end position="181"/>
    </location>
</feature>
<accession>A0A4D6KW24</accession>
<feature type="compositionally biased region" description="Acidic residues" evidence="1">
    <location>
        <begin position="104"/>
        <end position="124"/>
    </location>
</feature>
<evidence type="ECO:0000256" key="1">
    <source>
        <dbReference type="SAM" id="MobiDB-lite"/>
    </source>
</evidence>
<gene>
    <name evidence="2" type="ORF">DEO72_LG2g2300</name>
</gene>
<protein>
    <submittedName>
        <fullName evidence="2">Uncharacterized protein</fullName>
    </submittedName>
</protein>
<dbReference type="Proteomes" id="UP000501690">
    <property type="component" value="Linkage Group LG2"/>
</dbReference>
<evidence type="ECO:0000313" key="2">
    <source>
        <dbReference type="EMBL" id="QCD81968.1"/>
    </source>
</evidence>
<sequence>MIEGVGMGEVGPSEADDVVNCVNEADEHGAAEVVEKEGGEGEEDVEAEVLEKEGGEGEQDVESAVLEKEGGEGEQDVTAEVVEEERGEGEQGVAPEVVEKEGADEGDGVQENEGEPESFNEEGLVDVNINSDGHSDSDWDGNVPCAVESASDGEGWYTAQELTDSDSDEVRTEGGGSDFEW</sequence>
<feature type="compositionally biased region" description="Basic and acidic residues" evidence="1">
    <location>
        <begin position="27"/>
        <end position="39"/>
    </location>
</feature>
<dbReference type="AlphaFoldDB" id="A0A4D6KW24"/>
<organism evidence="2 3">
    <name type="scientific">Vigna unguiculata</name>
    <name type="common">Cowpea</name>
    <dbReference type="NCBI Taxonomy" id="3917"/>
    <lineage>
        <taxon>Eukaryota</taxon>
        <taxon>Viridiplantae</taxon>
        <taxon>Streptophyta</taxon>
        <taxon>Embryophyta</taxon>
        <taxon>Tracheophyta</taxon>
        <taxon>Spermatophyta</taxon>
        <taxon>Magnoliopsida</taxon>
        <taxon>eudicotyledons</taxon>
        <taxon>Gunneridae</taxon>
        <taxon>Pentapetalae</taxon>
        <taxon>rosids</taxon>
        <taxon>fabids</taxon>
        <taxon>Fabales</taxon>
        <taxon>Fabaceae</taxon>
        <taxon>Papilionoideae</taxon>
        <taxon>50 kb inversion clade</taxon>
        <taxon>NPAAA clade</taxon>
        <taxon>indigoferoid/millettioid clade</taxon>
        <taxon>Phaseoleae</taxon>
        <taxon>Vigna</taxon>
    </lineage>
</organism>
<dbReference type="EMBL" id="CP039346">
    <property type="protein sequence ID" value="QCD81968.1"/>
    <property type="molecule type" value="Genomic_DNA"/>
</dbReference>